<accession>A0A2X4PJB8</accession>
<evidence type="ECO:0000313" key="2">
    <source>
        <dbReference type="Proteomes" id="UP000249300"/>
    </source>
</evidence>
<name>A0A2X4PJB8_9PORP</name>
<dbReference type="KEGG" id="pcre:NCTC12858_00230"/>
<reference evidence="1 2" key="1">
    <citation type="submission" date="2018-06" db="EMBL/GenBank/DDBJ databases">
        <authorList>
            <consortium name="Pathogen Informatics"/>
            <person name="Doyle S."/>
        </authorList>
    </citation>
    <scope>NUCLEOTIDE SEQUENCE [LARGE SCALE GENOMIC DNA]</scope>
    <source>
        <strain evidence="1 2">NCTC12858</strain>
    </source>
</reference>
<keyword evidence="2" id="KW-1185">Reference proteome</keyword>
<sequence length="86" mass="9909">MQAMRVRLQERVDKKKMTQARILIGYNRSKFECNSAHNRIVLSACSQLIASVYNWVVPSVCNQLIASVYNRVVPSVCNQIIPFPRR</sequence>
<dbReference type="EMBL" id="LS483447">
    <property type="protein sequence ID" value="SQH72415.1"/>
    <property type="molecule type" value="Genomic_DNA"/>
</dbReference>
<organism evidence="1 2">
    <name type="scientific">Porphyromonas crevioricanis</name>
    <dbReference type="NCBI Taxonomy" id="393921"/>
    <lineage>
        <taxon>Bacteria</taxon>
        <taxon>Pseudomonadati</taxon>
        <taxon>Bacteroidota</taxon>
        <taxon>Bacteroidia</taxon>
        <taxon>Bacteroidales</taxon>
        <taxon>Porphyromonadaceae</taxon>
        <taxon>Porphyromonas</taxon>
    </lineage>
</organism>
<evidence type="ECO:0000313" key="1">
    <source>
        <dbReference type="EMBL" id="SQH72415.1"/>
    </source>
</evidence>
<dbReference type="Proteomes" id="UP000249300">
    <property type="component" value="Chromosome 1"/>
</dbReference>
<proteinExistence type="predicted"/>
<protein>
    <submittedName>
        <fullName evidence="1">Uncharacterized protein</fullName>
    </submittedName>
</protein>
<dbReference type="AlphaFoldDB" id="A0A2X4PJB8"/>
<gene>
    <name evidence="1" type="ORF">NCTC12858_00230</name>
</gene>